<dbReference type="Gene3D" id="2.30.40.10">
    <property type="entry name" value="Urease, subunit C, domain 1"/>
    <property type="match status" value="1"/>
</dbReference>
<dbReference type="GO" id="GO:0016810">
    <property type="term" value="F:hydrolase activity, acting on carbon-nitrogen (but not peptide) bonds"/>
    <property type="evidence" value="ECO:0007669"/>
    <property type="project" value="InterPro"/>
</dbReference>
<accession>A0A554VRE1</accession>
<dbReference type="PROSITE" id="PS51257">
    <property type="entry name" value="PROKAR_LIPOPROTEIN"/>
    <property type="match status" value="1"/>
</dbReference>
<dbReference type="SUPFAM" id="SSF51338">
    <property type="entry name" value="Composite domain of metallo-dependent hydrolases"/>
    <property type="match status" value="1"/>
</dbReference>
<keyword evidence="2" id="KW-0378">Hydrolase</keyword>
<dbReference type="PANTHER" id="PTHR43135">
    <property type="entry name" value="ALPHA-D-RIBOSE 1-METHYLPHOSPHONATE 5-TRIPHOSPHATE DIPHOSPHATASE"/>
    <property type="match status" value="1"/>
</dbReference>
<reference evidence="2 3" key="1">
    <citation type="submission" date="2019-07" db="EMBL/GenBank/DDBJ databases">
        <title>The draft genome sequence of Aquimarina algiphila M91.</title>
        <authorList>
            <person name="Meng X."/>
        </authorList>
    </citation>
    <scope>NUCLEOTIDE SEQUENCE [LARGE SCALE GENOMIC DNA]</scope>
    <source>
        <strain evidence="2 3">M91</strain>
    </source>
</reference>
<dbReference type="InterPro" id="IPR051781">
    <property type="entry name" value="Metallo-dep_Hydrolase"/>
</dbReference>
<comment type="caution">
    <text evidence="2">The sequence shown here is derived from an EMBL/GenBank/DDBJ whole genome shotgun (WGS) entry which is preliminary data.</text>
</comment>
<dbReference type="InterPro" id="IPR011059">
    <property type="entry name" value="Metal-dep_hydrolase_composite"/>
</dbReference>
<dbReference type="Gene3D" id="3.20.20.140">
    <property type="entry name" value="Metal-dependent hydrolases"/>
    <property type="match status" value="1"/>
</dbReference>
<dbReference type="InterPro" id="IPR006680">
    <property type="entry name" value="Amidohydro-rel"/>
</dbReference>
<dbReference type="RefSeq" id="WP_143915150.1">
    <property type="nucleotide sequence ID" value="NZ_CANMIK010000032.1"/>
</dbReference>
<dbReference type="OrthoDB" id="9797498at2"/>
<evidence type="ECO:0000313" key="3">
    <source>
        <dbReference type="Proteomes" id="UP000318833"/>
    </source>
</evidence>
<evidence type="ECO:0000259" key="1">
    <source>
        <dbReference type="Pfam" id="PF01979"/>
    </source>
</evidence>
<sequence length="458" mass="51223">MKNSLFILLTLLIVSCAQPQKQVSKTAILITDANIIDVVKGTVLERQHIVIDSGKIKRISDTIENPEGYLTKINATGKYLIPGLAEMHAHIPQPTSSSKERIEEVLFLYLSNGITTIRGMLGHPYHLELREKAKASNIQSPRIYTSSPSLNGNSIKTKEEAINKITAYQKEGYDFLKIHPGITLEVFDQLVKTANEVGIPFSGHVPVDVGIRHAIESKYASIDHIDGFLEGLVPDSENVNPEDNGFFGYNFTPLADESKIDELVQFANNNNIWIVPTQSLFERWFAPISAEELLQDPEMKYMPASTLQNWKQRKAQYTEDNPNFNEAQWQQFNTIRRKLLKKLSGGNKILLGSDAPQLFNVPGFSIHHEINGMAEAGLTPLEILQSGTINPARFFDQEDTFGQIKEGLEADIVLLDSNPLENSKALMQVFGVILQGKLITKEMIDKKLQEIAQNASKN</sequence>
<dbReference type="SUPFAM" id="SSF51556">
    <property type="entry name" value="Metallo-dependent hydrolases"/>
    <property type="match status" value="1"/>
</dbReference>
<name>A0A554VRE1_9FLAO</name>
<protein>
    <submittedName>
        <fullName evidence="2">Amidohydrolase family protein</fullName>
    </submittedName>
</protein>
<dbReference type="InterPro" id="IPR032466">
    <property type="entry name" value="Metal_Hydrolase"/>
</dbReference>
<gene>
    <name evidence="2" type="ORF">FOF46_00905</name>
</gene>
<organism evidence="2 3">
    <name type="scientific">Aquimarina algiphila</name>
    <dbReference type="NCBI Taxonomy" id="2047982"/>
    <lineage>
        <taxon>Bacteria</taxon>
        <taxon>Pseudomonadati</taxon>
        <taxon>Bacteroidota</taxon>
        <taxon>Flavobacteriia</taxon>
        <taxon>Flavobacteriales</taxon>
        <taxon>Flavobacteriaceae</taxon>
        <taxon>Aquimarina</taxon>
    </lineage>
</organism>
<dbReference type="Proteomes" id="UP000318833">
    <property type="component" value="Unassembled WGS sequence"/>
</dbReference>
<dbReference type="PANTHER" id="PTHR43135:SF3">
    <property type="entry name" value="ALPHA-D-RIBOSE 1-METHYLPHOSPHONATE 5-TRIPHOSPHATE DIPHOSPHATASE"/>
    <property type="match status" value="1"/>
</dbReference>
<dbReference type="AlphaFoldDB" id="A0A554VRE1"/>
<dbReference type="Pfam" id="PF01979">
    <property type="entry name" value="Amidohydro_1"/>
    <property type="match status" value="1"/>
</dbReference>
<keyword evidence="3" id="KW-1185">Reference proteome</keyword>
<feature type="domain" description="Amidohydrolase-related" evidence="1">
    <location>
        <begin position="79"/>
        <end position="438"/>
    </location>
</feature>
<evidence type="ECO:0000313" key="2">
    <source>
        <dbReference type="EMBL" id="TSE11216.1"/>
    </source>
</evidence>
<proteinExistence type="predicted"/>
<dbReference type="EMBL" id="VLNR01000002">
    <property type="protein sequence ID" value="TSE11216.1"/>
    <property type="molecule type" value="Genomic_DNA"/>
</dbReference>